<gene>
    <name evidence="2" type="ORF">CIHG_10129</name>
</gene>
<evidence type="ECO:0000313" key="3">
    <source>
        <dbReference type="Proteomes" id="UP000054563"/>
    </source>
</evidence>
<accession>A0A0J8S4P0</accession>
<dbReference type="Pfam" id="PF00364">
    <property type="entry name" value="Biotin_lipoyl"/>
    <property type="match status" value="1"/>
</dbReference>
<protein>
    <recommendedName>
        <fullName evidence="1">Lipoyl-binding domain-containing protein</fullName>
    </recommendedName>
</protein>
<dbReference type="OrthoDB" id="5391403at2759"/>
<dbReference type="STRING" id="396776.A0A0J8S4P0"/>
<dbReference type="AlphaFoldDB" id="A0A0J8S4P0"/>
<name>A0A0J8S4P0_COCIT</name>
<dbReference type="CDD" id="cd06849">
    <property type="entry name" value="lipoyl_domain"/>
    <property type="match status" value="1"/>
</dbReference>
<feature type="domain" description="Lipoyl-binding" evidence="1">
    <location>
        <begin position="8"/>
        <end position="48"/>
    </location>
</feature>
<dbReference type="eggNOG" id="KOG0559">
    <property type="taxonomic scope" value="Eukaryota"/>
</dbReference>
<dbReference type="VEuPathDB" id="FungiDB:CIHG_10129"/>
<dbReference type="SUPFAM" id="SSF51230">
    <property type="entry name" value="Single hybrid motif"/>
    <property type="match status" value="1"/>
</dbReference>
<dbReference type="Gene3D" id="2.40.50.100">
    <property type="match status" value="1"/>
</dbReference>
<organism evidence="2 3">
    <name type="scientific">Coccidioides immitis H538.4</name>
    <dbReference type="NCBI Taxonomy" id="396776"/>
    <lineage>
        <taxon>Eukaryota</taxon>
        <taxon>Fungi</taxon>
        <taxon>Dikarya</taxon>
        <taxon>Ascomycota</taxon>
        <taxon>Pezizomycotina</taxon>
        <taxon>Eurotiomycetes</taxon>
        <taxon>Eurotiomycetidae</taxon>
        <taxon>Onygenales</taxon>
        <taxon>Onygenaceae</taxon>
        <taxon>Coccidioides</taxon>
    </lineage>
</organism>
<evidence type="ECO:0000313" key="2">
    <source>
        <dbReference type="EMBL" id="KMU92405.1"/>
    </source>
</evidence>
<dbReference type="EMBL" id="DS017076">
    <property type="protein sequence ID" value="KMU92405.1"/>
    <property type="molecule type" value="Genomic_DNA"/>
</dbReference>
<proteinExistence type="predicted"/>
<dbReference type="InterPro" id="IPR011053">
    <property type="entry name" value="Single_hybrid_motif"/>
</dbReference>
<evidence type="ECO:0000259" key="1">
    <source>
        <dbReference type="Pfam" id="PF00364"/>
    </source>
</evidence>
<dbReference type="Proteomes" id="UP000054563">
    <property type="component" value="Unassembled WGS sequence"/>
</dbReference>
<sequence length="54" mass="5997">MLAADTIVKVPQMAESISDGTLKQFSKQIGDFVERDEELATIETDKHRVTRSCG</sequence>
<reference evidence="3" key="1">
    <citation type="journal article" date="2010" name="Genome Res.">
        <title>Population genomic sequencing of Coccidioides fungi reveals recent hybridization and transposon control.</title>
        <authorList>
            <person name="Neafsey D.E."/>
            <person name="Barker B.M."/>
            <person name="Sharpton T.J."/>
            <person name="Stajich J.E."/>
            <person name="Park D.J."/>
            <person name="Whiston E."/>
            <person name="Hung C.-Y."/>
            <person name="McMahan C."/>
            <person name="White J."/>
            <person name="Sykes S."/>
            <person name="Heiman D."/>
            <person name="Young S."/>
            <person name="Zeng Q."/>
            <person name="Abouelleil A."/>
            <person name="Aftuck L."/>
            <person name="Bessette D."/>
            <person name="Brown A."/>
            <person name="FitzGerald M."/>
            <person name="Lui A."/>
            <person name="Macdonald J.P."/>
            <person name="Priest M."/>
            <person name="Orbach M.J."/>
            <person name="Galgiani J.N."/>
            <person name="Kirkland T.N."/>
            <person name="Cole G.T."/>
            <person name="Birren B.W."/>
            <person name="Henn M.R."/>
            <person name="Taylor J.W."/>
            <person name="Rounsley S.D."/>
        </authorList>
    </citation>
    <scope>NUCLEOTIDE SEQUENCE [LARGE SCALE GENOMIC DNA]</scope>
    <source>
        <strain evidence="3">H538.4</strain>
    </source>
</reference>
<dbReference type="InterPro" id="IPR000089">
    <property type="entry name" value="Biotin_lipoyl"/>
</dbReference>